<keyword evidence="3" id="KW-0812">Transmembrane</keyword>
<feature type="transmembrane region" description="Helical" evidence="3">
    <location>
        <begin position="393"/>
        <end position="412"/>
    </location>
</feature>
<feature type="domain" description="SPOR" evidence="4">
    <location>
        <begin position="1235"/>
        <end position="1312"/>
    </location>
</feature>
<evidence type="ECO:0000259" key="4">
    <source>
        <dbReference type="PROSITE" id="PS51724"/>
    </source>
</evidence>
<dbReference type="RefSeq" id="WP_109060209.1">
    <property type="nucleotide sequence ID" value="NZ_QETA01000001.1"/>
</dbReference>
<dbReference type="Proteomes" id="UP000245212">
    <property type="component" value="Unassembled WGS sequence"/>
</dbReference>
<dbReference type="InterPro" id="IPR025743">
    <property type="entry name" value="TssM1_N"/>
</dbReference>
<dbReference type="InterPro" id="IPR053156">
    <property type="entry name" value="T6SS_TssM-like"/>
</dbReference>
<keyword evidence="3" id="KW-0472">Membrane</keyword>
<dbReference type="Pfam" id="PF14331">
    <property type="entry name" value="IcmF-related_N"/>
    <property type="match status" value="1"/>
</dbReference>
<feature type="coiled-coil region" evidence="1">
    <location>
        <begin position="991"/>
        <end position="1018"/>
    </location>
</feature>
<proteinExistence type="predicted"/>
<accession>A0A2V1K0L6</accession>
<evidence type="ECO:0000256" key="3">
    <source>
        <dbReference type="SAM" id="Phobius"/>
    </source>
</evidence>
<keyword evidence="1" id="KW-0175">Coiled coil</keyword>
<dbReference type="InterPro" id="IPR007730">
    <property type="entry name" value="SPOR-like_dom"/>
</dbReference>
<dbReference type="SUPFAM" id="SSF110997">
    <property type="entry name" value="Sporulation related repeat"/>
    <property type="match status" value="1"/>
</dbReference>
<reference evidence="6" key="1">
    <citation type="submission" date="2018-05" db="EMBL/GenBank/DDBJ databases">
        <authorList>
            <person name="Li Y."/>
        </authorList>
    </citation>
    <scope>NUCLEOTIDE SEQUENCE [LARGE SCALE GENOMIC DNA]</scope>
    <source>
        <strain evidence="6">3d-2-2</strain>
    </source>
</reference>
<dbReference type="GO" id="GO:0042834">
    <property type="term" value="F:peptidoglycan binding"/>
    <property type="evidence" value="ECO:0007669"/>
    <property type="project" value="InterPro"/>
</dbReference>
<sequence length="1312" mass="146206">MMLRMYRVLAGLLLLVLLIGLCWLFAIYQGWPWWSALLLCVVVLAGGAVLCWGWRRWRNWRLKRRLARDMQPAGIRVDHAAFDRQWQAGLAVLRQARHAGLSSSARRLPWILSLDLHDIPSKAFAGLAVKSLAGQSDASAGAVTPGWYFLRHSVMLHAGHEMVMQGADQPDSSWRRLLYSLNRLRRQEPLNGVVLRVDTARLMQDGELALAELGRSVRVRLDELARVMDARMPVWLVMTGAQALPGLQAWAMALEDGVRHAALGTTLTPEQREQAISARVRQLFADMNLRLFELRVAQGLHGPLPADVFEFPLQVLKLEEPVQRMLAPAFDASPYAPAPLLQGVYLTAQGSEQQQWVPWFSQALYDTILPAQRDAWVPLDRWRQSRRLARRTVVVAWLAVCALCAFGLFHSWRHVGKEIAQLEARPLEGLNFDDGLESDLQSLHVWRDATAQLLRAEQGWQNRLPLMGYLAQLHDGYRQQFAQLYRQEILGDSLDPLLTEILPDVTQRGHDIELAAWAQYLTRRINLIQARLDGRPLAGMPLPGAELREIFLAAGRPAPGAQAAILTGQLYRDYLLWQPQMALLRSEQDSLRAALLQLGLSARSPTWLLAWADLQGDLRPITLSDFWMIPYDPFAPQIPAGLTPDGTHAIQRFVDEMAQAMPQDGAAWQSRREELERRFRQASFDAWYRFADSFPDARGQLPNEEAWRSQVARTMTLQDPYVSVMRHITTLFDGMPQQDRPDWVSHVIELSRLLQATQTGADADSQGGLLERARMAGTLGGAQLRNLTAGASFEQSASQLERSLDTVGDMRLYRQDVMQAAQQSLMGVAGAVQLASETWNFGHDPSVQAGPLLRAQQALDLLQQRLGSDEVGDSVVWDLMQGPLLLTLDYVAKATACQLQSRWENDVLGAVQGVASASLVDDLLYGERGQVPAFLQGDVRYFIDRDTVRYRPRQALGMTVPLNGQFYAFASLAQQQQVRRMQVGQQQAVDQKRQQVDLQTLQEQVADLEKQQAQMRATVARVRLTGEPPLVNPGARLLPQQVRLTLQCADGPVSIENFNFPVSRTFAWSAQSCGDTVLEIRFPDLTLSRTYAGPYGFADFLAEFADGRHGFSPDDFPEQAARLRAQGLEQLTVRWQLQDAQSVQSLADGLRQAAGQMVEHQATIRSVREQEVQQAQQVLTRAADPGAVPARITGVCWQPVAASVLYADVPAASTPGQGDMAQSSSGSAAQPAGQEAAQPGWLVQVGVFAATERARGILQTLGIPHYQEELPAEGGRSMFRLMAGPFDGREQAQAMVARIDRALALRTRIVRR</sequence>
<evidence type="ECO:0000313" key="5">
    <source>
        <dbReference type="EMBL" id="PWF24804.1"/>
    </source>
</evidence>
<evidence type="ECO:0000256" key="2">
    <source>
        <dbReference type="SAM" id="MobiDB-lite"/>
    </source>
</evidence>
<comment type="caution">
    <text evidence="5">The sequence shown here is derived from an EMBL/GenBank/DDBJ whole genome shotgun (WGS) entry which is preliminary data.</text>
</comment>
<evidence type="ECO:0000313" key="6">
    <source>
        <dbReference type="Proteomes" id="UP000245212"/>
    </source>
</evidence>
<dbReference type="Pfam" id="PF05036">
    <property type="entry name" value="SPOR"/>
    <property type="match status" value="1"/>
</dbReference>
<dbReference type="Gene3D" id="3.30.70.1070">
    <property type="entry name" value="Sporulation related repeat"/>
    <property type="match status" value="1"/>
</dbReference>
<evidence type="ECO:0000256" key="1">
    <source>
        <dbReference type="SAM" id="Coils"/>
    </source>
</evidence>
<dbReference type="PANTHER" id="PTHR36153:SF1">
    <property type="entry name" value="TYPE VI SECRETION SYSTEM COMPONENT TSSM1"/>
    <property type="match status" value="1"/>
</dbReference>
<dbReference type="EMBL" id="QETA01000001">
    <property type="protein sequence ID" value="PWF24804.1"/>
    <property type="molecule type" value="Genomic_DNA"/>
</dbReference>
<feature type="transmembrane region" description="Helical" evidence="3">
    <location>
        <begin position="34"/>
        <end position="54"/>
    </location>
</feature>
<dbReference type="PANTHER" id="PTHR36153">
    <property type="entry name" value="INNER MEMBRANE PROTEIN-RELATED"/>
    <property type="match status" value="1"/>
</dbReference>
<organism evidence="5 6">
    <name type="scientific">Corticimicrobacter populi</name>
    <dbReference type="NCBI Taxonomy" id="2175229"/>
    <lineage>
        <taxon>Bacteria</taxon>
        <taxon>Pseudomonadati</taxon>
        <taxon>Pseudomonadota</taxon>
        <taxon>Betaproteobacteria</taxon>
        <taxon>Burkholderiales</taxon>
        <taxon>Alcaligenaceae</taxon>
        <taxon>Corticimicrobacter</taxon>
    </lineage>
</organism>
<dbReference type="InterPro" id="IPR036680">
    <property type="entry name" value="SPOR-like_sf"/>
</dbReference>
<feature type="compositionally biased region" description="Low complexity" evidence="2">
    <location>
        <begin position="1216"/>
        <end position="1235"/>
    </location>
</feature>
<dbReference type="PROSITE" id="PS51724">
    <property type="entry name" value="SPOR"/>
    <property type="match status" value="1"/>
</dbReference>
<keyword evidence="3" id="KW-1133">Transmembrane helix</keyword>
<protein>
    <recommendedName>
        <fullName evidence="4">SPOR domain-containing protein</fullName>
    </recommendedName>
</protein>
<feature type="region of interest" description="Disordered" evidence="2">
    <location>
        <begin position="1214"/>
        <end position="1235"/>
    </location>
</feature>
<name>A0A2V1K0L6_9BURK</name>
<keyword evidence="6" id="KW-1185">Reference proteome</keyword>
<gene>
    <name evidence="5" type="ORF">DD235_01030</name>
</gene>